<evidence type="ECO:0000256" key="5">
    <source>
        <dbReference type="ARBA" id="ARBA00022989"/>
    </source>
</evidence>
<sequence length="700" mass="75199">MGFKAGVSRFKEYRWLLSKGIGTPLLVLASLGMVVLPIPPLMLDILFSFNIALSIVVLLVAVYTRRPLEFAAFPTVLLIATLLRLALNVASTRVVLLEGHNGSAAAGHVIEAFGNVVIGGNYAVGIIVFMILVIINFVVVTKGAGRISEVSARFTLDAMPGKQMAIDADLNAGLINQEEAKKRRQDVTQEADFYGSMDGASKFVKGDAIAGIMILFINIIGGFIIGMMQHQLSFGEAAQIYTLLAIGDGLVAQIPSLLLSIAAAIIVTRQNTDQDMGTAVLGQLFENPKALVISAGILLMMGSVPGMPHLAFLSLGAVAAAGAWWLLRREKLNKARVASGELLPAQGDAPLEPKDLSWDDVMPVDIIGLEVGYQLIPLVDKNQGGELLNRIKGVRKKLSQEFGFLVPAVHIRDNLDLDPNQYRITLMGVSTGEATVYHDKEMAINPGQVFGQIQGIATQDPAFGLEAVWVAKDQVSQAQTLGYTVVDAATVVATHLSQILSNHAALLLGHDEVQQLLDMIGKHQSKLVEGLVPEVISMGNLVKVLQNLLNEGVPIRDMRTILQTLVEYAPRSPDPEVLTAACRIALRRLIVQEIAGPEPELPVITLSPELERILHQSLQAGGGDGAGIEPGLAERMQRSLVEATQRQELEGQPAVLLTSGILRNTLAKFVKNAIPGLRVLSYQEVPDDKQIRIVSAVGQG</sequence>
<dbReference type="InterPro" id="IPR025505">
    <property type="entry name" value="FHIPEP_CS"/>
</dbReference>
<dbReference type="GO" id="GO:0005886">
    <property type="term" value="C:plasma membrane"/>
    <property type="evidence" value="ECO:0007669"/>
    <property type="project" value="UniProtKB-SubCell"/>
</dbReference>
<reference evidence="10 11" key="1">
    <citation type="submission" date="2019-03" db="EMBL/GenBank/DDBJ databases">
        <title>Novel transposon Tn6433 accelerates the dissemination of tet(E) in Aeromonas from aerobic biofilm under oxytetracycline stress.</title>
        <authorList>
            <person name="Shi Y."/>
            <person name="Tian Z."/>
            <person name="Zhang Y."/>
            <person name="Zhang H."/>
            <person name="Yang M."/>
        </authorList>
    </citation>
    <scope>NUCLEOTIDE SEQUENCE [LARGE SCALE GENOMIC DNA]</scope>
    <source>
        <strain evidence="9 11">R50-22</strain>
        <strain evidence="8 10">T5-8</strain>
    </source>
</reference>
<evidence type="ECO:0000256" key="2">
    <source>
        <dbReference type="ARBA" id="ARBA00008835"/>
    </source>
</evidence>
<keyword evidence="5 7" id="KW-1133">Transmembrane helix</keyword>
<evidence type="ECO:0000313" key="8">
    <source>
        <dbReference type="EMBL" id="QJT29858.1"/>
    </source>
</evidence>
<proteinExistence type="inferred from homology"/>
<feature type="transmembrane region" description="Helical" evidence="7">
    <location>
        <begin position="310"/>
        <end position="327"/>
    </location>
</feature>
<dbReference type="PROSITE" id="PS00994">
    <property type="entry name" value="FHIPEP"/>
    <property type="match status" value="1"/>
</dbReference>
<evidence type="ECO:0000256" key="6">
    <source>
        <dbReference type="ARBA" id="ARBA00023136"/>
    </source>
</evidence>
<keyword evidence="6 7" id="KW-0472">Membrane</keyword>
<evidence type="ECO:0000256" key="7">
    <source>
        <dbReference type="RuleBase" id="RU364093"/>
    </source>
</evidence>
<dbReference type="GO" id="GO:0044780">
    <property type="term" value="P:bacterial-type flagellum assembly"/>
    <property type="evidence" value="ECO:0007669"/>
    <property type="project" value="InterPro"/>
</dbReference>
<comment type="function">
    <text evidence="7">Required for formation of the rod structure of the flagellar apparatus. Together with FliI and FliH, may constitute the export apparatus of flagellin.</text>
</comment>
<dbReference type="Pfam" id="PF00771">
    <property type="entry name" value="FHIPEP"/>
    <property type="match status" value="1"/>
</dbReference>
<comment type="similarity">
    <text evidence="2 7">Belongs to the FHIPEP (flagella/HR/invasion proteins export pore) family.</text>
</comment>
<evidence type="ECO:0000256" key="4">
    <source>
        <dbReference type="ARBA" id="ARBA00022692"/>
    </source>
</evidence>
<dbReference type="PIRSF" id="PIRSF005419">
    <property type="entry name" value="FlhA"/>
    <property type="match status" value="1"/>
</dbReference>
<keyword evidence="3 7" id="KW-1003">Cell membrane</keyword>
<keyword evidence="7" id="KW-1006">Bacterial flagellum protein export</keyword>
<dbReference type="PANTHER" id="PTHR30161:SF1">
    <property type="entry name" value="FLAGELLAR BIOSYNTHESIS PROTEIN FLHA-RELATED"/>
    <property type="match status" value="1"/>
</dbReference>
<keyword evidence="8" id="KW-0969">Cilium</keyword>
<feature type="transmembrane region" description="Helical" evidence="7">
    <location>
        <begin position="122"/>
        <end position="140"/>
    </location>
</feature>
<dbReference type="EMBL" id="CP038444">
    <property type="protein sequence ID" value="QJT29858.1"/>
    <property type="molecule type" value="Genomic_DNA"/>
</dbReference>
<dbReference type="Gene3D" id="3.40.30.60">
    <property type="entry name" value="FHIPEP family, domain 1"/>
    <property type="match status" value="1"/>
</dbReference>
<keyword evidence="7" id="KW-1005">Bacterial flagellum biogenesis</keyword>
<keyword evidence="11" id="KW-1185">Reference proteome</keyword>
<gene>
    <name evidence="7 8" type="primary">flhA</name>
    <name evidence="8" type="ORF">E4186_06350</name>
    <name evidence="9" type="ORF">E4188_01230</name>
</gene>
<accession>A0AAE7AGP8</accession>
<keyword evidence="7" id="KW-0813">Transport</keyword>
<dbReference type="InterPro" id="IPR006301">
    <property type="entry name" value="FlhA"/>
</dbReference>
<dbReference type="AlphaFoldDB" id="A0AAE7AGP8"/>
<dbReference type="NCBIfam" id="TIGR01398">
    <property type="entry name" value="FlhA"/>
    <property type="match status" value="1"/>
</dbReference>
<protein>
    <recommendedName>
        <fullName evidence="7">Flagellar biosynthesis protein FlhA</fullName>
    </recommendedName>
</protein>
<dbReference type="InterPro" id="IPR042196">
    <property type="entry name" value="FHIPEP_4"/>
</dbReference>
<feature type="transmembrane region" description="Helical" evidence="7">
    <location>
        <begin position="240"/>
        <end position="267"/>
    </location>
</feature>
<dbReference type="EMBL" id="CP038448">
    <property type="protein sequence ID" value="QJT37353.1"/>
    <property type="molecule type" value="Genomic_DNA"/>
</dbReference>
<dbReference type="InterPro" id="IPR042193">
    <property type="entry name" value="FHIPEP_3"/>
</dbReference>
<dbReference type="Proteomes" id="UP000502006">
    <property type="component" value="Chromosome"/>
</dbReference>
<comment type="subcellular location">
    <subcellularLocation>
        <location evidence="1 7">Cell membrane</location>
        <topology evidence="1 7">Multi-pass membrane protein</topology>
    </subcellularLocation>
</comment>
<evidence type="ECO:0000256" key="1">
    <source>
        <dbReference type="ARBA" id="ARBA00004651"/>
    </source>
</evidence>
<dbReference type="RefSeq" id="WP_171268717.1">
    <property type="nucleotide sequence ID" value="NZ_CP038444.1"/>
</dbReference>
<keyword evidence="4 7" id="KW-0812">Transmembrane</keyword>
<evidence type="ECO:0000256" key="3">
    <source>
        <dbReference type="ARBA" id="ARBA00022475"/>
    </source>
</evidence>
<dbReference type="Gene3D" id="3.40.50.12790">
    <property type="entry name" value="FHIPEP family, domain 4"/>
    <property type="match status" value="1"/>
</dbReference>
<feature type="transmembrane region" description="Helical" evidence="7">
    <location>
        <begin position="21"/>
        <end position="39"/>
    </location>
</feature>
<name>A0AAE7AGP8_AERME</name>
<dbReference type="GO" id="GO:0009306">
    <property type="term" value="P:protein secretion"/>
    <property type="evidence" value="ECO:0007669"/>
    <property type="project" value="InterPro"/>
</dbReference>
<feature type="transmembrane region" description="Helical" evidence="7">
    <location>
        <begin position="45"/>
        <end position="63"/>
    </location>
</feature>
<keyword evidence="7" id="KW-0653">Protein transport</keyword>
<feature type="transmembrane region" description="Helical" evidence="7">
    <location>
        <begin position="208"/>
        <end position="228"/>
    </location>
</feature>
<dbReference type="PRINTS" id="PR00949">
    <property type="entry name" value="TYPE3IMAPROT"/>
</dbReference>
<evidence type="ECO:0000313" key="11">
    <source>
        <dbReference type="Proteomes" id="UP000502657"/>
    </source>
</evidence>
<dbReference type="Proteomes" id="UP000502657">
    <property type="component" value="Chromosome"/>
</dbReference>
<keyword evidence="8" id="KW-0966">Cell projection</keyword>
<keyword evidence="8" id="KW-0282">Flagellum</keyword>
<dbReference type="InterPro" id="IPR042194">
    <property type="entry name" value="FHIPEP_1"/>
</dbReference>
<evidence type="ECO:0000313" key="10">
    <source>
        <dbReference type="Proteomes" id="UP000502006"/>
    </source>
</evidence>
<dbReference type="PANTHER" id="PTHR30161">
    <property type="entry name" value="FLAGELLAR EXPORT PROTEIN, MEMBRANE FLHA SUBUNIT-RELATED"/>
    <property type="match status" value="1"/>
</dbReference>
<dbReference type="InterPro" id="IPR001712">
    <property type="entry name" value="T3SS_FHIPEP"/>
</dbReference>
<evidence type="ECO:0000313" key="9">
    <source>
        <dbReference type="EMBL" id="QJT37353.1"/>
    </source>
</evidence>
<dbReference type="Gene3D" id="1.10.8.540">
    <property type="entry name" value="FHIPEP family, domain 3"/>
    <property type="match status" value="1"/>
</dbReference>
<organism evidence="8 10">
    <name type="scientific">Aeromonas media</name>
    <dbReference type="NCBI Taxonomy" id="651"/>
    <lineage>
        <taxon>Bacteria</taxon>
        <taxon>Pseudomonadati</taxon>
        <taxon>Pseudomonadota</taxon>
        <taxon>Gammaproteobacteria</taxon>
        <taxon>Aeromonadales</taxon>
        <taxon>Aeromonadaceae</taxon>
        <taxon>Aeromonas</taxon>
    </lineage>
</organism>
<feature type="transmembrane region" description="Helical" evidence="7">
    <location>
        <begin position="70"/>
        <end position="87"/>
    </location>
</feature>